<sequence>MVTLNLLPHETILEILSNLPLKELEVVAKTFNHPITDICLPLLKPLFKSRKDRKDLVRAFGEFGQRFPVPHGLESLDLDSPVRKTLGLSRRDVIKLPRRRRTLDMDFMEFHGDFDWLKPLPKSVSDDMAGHHRGPALVGTALQDLLSSAERVGVTIPPIFIKFMQSEELQRRIPSHHAGAFHLTSGGLLRIPRARIGGRIGYAIGFLSYLIDGVMLYLEPGKDGIVSVLTDMEDECPYEVDGVCVPHEEEDCPFVCQEDRDESKAQKVEILAHGCTIELVGMDFETYLANLYFSEVLYWVCRLDAEPVPGLVEYVRYMLVEKRVERRETPKKPKEIEDLTEEARRQKVADLLQ</sequence>
<dbReference type="EMBL" id="CABFNO020001527">
    <property type="protein sequence ID" value="CAG9994542.1"/>
    <property type="molecule type" value="Genomic_DNA"/>
</dbReference>
<gene>
    <name evidence="1" type="ORF">CBYS24578_00013489</name>
</gene>
<name>A0A9N9UQ89_9HYPO</name>
<dbReference type="AlphaFoldDB" id="A0A9N9UQ89"/>
<organism evidence="1 2">
    <name type="scientific">Clonostachys byssicola</name>
    <dbReference type="NCBI Taxonomy" id="160290"/>
    <lineage>
        <taxon>Eukaryota</taxon>
        <taxon>Fungi</taxon>
        <taxon>Dikarya</taxon>
        <taxon>Ascomycota</taxon>
        <taxon>Pezizomycotina</taxon>
        <taxon>Sordariomycetes</taxon>
        <taxon>Hypocreomycetidae</taxon>
        <taxon>Hypocreales</taxon>
        <taxon>Bionectriaceae</taxon>
        <taxon>Clonostachys</taxon>
    </lineage>
</organism>
<reference evidence="1 2" key="2">
    <citation type="submission" date="2021-10" db="EMBL/GenBank/DDBJ databases">
        <authorList>
            <person name="Piombo E."/>
        </authorList>
    </citation>
    <scope>NUCLEOTIDE SEQUENCE [LARGE SCALE GENOMIC DNA]</scope>
</reference>
<evidence type="ECO:0008006" key="3">
    <source>
        <dbReference type="Google" id="ProtNLM"/>
    </source>
</evidence>
<dbReference type="OrthoDB" id="59675at2759"/>
<reference evidence="2" key="1">
    <citation type="submission" date="2019-06" db="EMBL/GenBank/DDBJ databases">
        <authorList>
            <person name="Broberg M."/>
        </authorList>
    </citation>
    <scope>NUCLEOTIDE SEQUENCE [LARGE SCALE GENOMIC DNA]</scope>
</reference>
<evidence type="ECO:0000313" key="2">
    <source>
        <dbReference type="Proteomes" id="UP000754883"/>
    </source>
</evidence>
<dbReference type="Proteomes" id="UP000754883">
    <property type="component" value="Unassembled WGS sequence"/>
</dbReference>
<comment type="caution">
    <text evidence="1">The sequence shown here is derived from an EMBL/GenBank/DDBJ whole genome shotgun (WGS) entry which is preliminary data.</text>
</comment>
<evidence type="ECO:0000313" key="1">
    <source>
        <dbReference type="EMBL" id="CAG9994542.1"/>
    </source>
</evidence>
<accession>A0A9N9UQ89</accession>
<proteinExistence type="predicted"/>
<protein>
    <recommendedName>
        <fullName evidence="3">F-box domain-containing protein</fullName>
    </recommendedName>
</protein>
<keyword evidence="2" id="KW-1185">Reference proteome</keyword>